<feature type="domain" description="C2H2-type" evidence="2">
    <location>
        <begin position="183"/>
        <end position="209"/>
    </location>
</feature>
<dbReference type="eggNOG" id="ENOG502RQTY">
    <property type="taxonomic scope" value="Eukaryota"/>
</dbReference>
<evidence type="ECO:0000256" key="1">
    <source>
        <dbReference type="SAM" id="MobiDB-lite"/>
    </source>
</evidence>
<feature type="compositionally biased region" description="Low complexity" evidence="1">
    <location>
        <begin position="157"/>
        <end position="170"/>
    </location>
</feature>
<dbReference type="AlphaFoldDB" id="C1FZT4"/>
<evidence type="ECO:0000259" key="2">
    <source>
        <dbReference type="SMART" id="SM00355"/>
    </source>
</evidence>
<dbReference type="Pfam" id="PF26177">
    <property type="entry name" value="zf_C2H2_17_1st"/>
    <property type="match status" value="1"/>
</dbReference>
<dbReference type="VEuPathDB" id="FungiDB:PADG_00124"/>
<protein>
    <recommendedName>
        <fullName evidence="2">C2H2-type domain-containing protein</fullName>
    </recommendedName>
</protein>
<dbReference type="SMART" id="SM00355">
    <property type="entry name" value="ZnF_C2H2"/>
    <property type="match status" value="2"/>
</dbReference>
<feature type="domain" description="C2H2-type" evidence="2">
    <location>
        <begin position="221"/>
        <end position="248"/>
    </location>
</feature>
<dbReference type="InterPro" id="IPR013087">
    <property type="entry name" value="Znf_C2H2_type"/>
</dbReference>
<proteinExistence type="predicted"/>
<dbReference type="EMBL" id="KN275957">
    <property type="protein sequence ID" value="EEH43835.2"/>
    <property type="molecule type" value="Genomic_DNA"/>
</dbReference>
<dbReference type="Proteomes" id="UP000001628">
    <property type="component" value="Unassembled WGS sequence"/>
</dbReference>
<dbReference type="InterPro" id="IPR036236">
    <property type="entry name" value="Znf_C2H2_sf"/>
</dbReference>
<evidence type="ECO:0000313" key="4">
    <source>
        <dbReference type="Proteomes" id="UP000001628"/>
    </source>
</evidence>
<dbReference type="Gene3D" id="3.30.160.60">
    <property type="entry name" value="Classic Zinc Finger"/>
    <property type="match status" value="1"/>
</dbReference>
<dbReference type="RefSeq" id="XP_010755704.1">
    <property type="nucleotide sequence ID" value="XM_010757402.1"/>
</dbReference>
<sequence length="342" mass="38598">MTDWTITSPRGPREHVHHDNNVYQIHRAPSWCSNGVYRLITVLPLPQRPGIPNVSPAKPAGYGRVPAPRFGPSDGTSNDTFPPNPVNMAPIEFPIDFEPEGIDYTSVRFKPAALLGESLFSDWPSAQPATWIIAPHSEHAKHSPQHTEIADDGFPASSSTPTIESSSSDDSFQHPVKRKPLPVQCIEPGCNMRTFSDRACLLRHLREVHKISNRYKVPGTYPCQIAECPRSTKPFSRLWNLQNHMKIHGRWNEGQLETSAMPPVERTKRQKSERDIRLDDVRYISLDSLDPKGPPQSLQSRLESLVKQRGELDEKIRALENAQRIVEDMDCCKKGYNGIFES</sequence>
<dbReference type="SUPFAM" id="SSF57667">
    <property type="entry name" value="beta-beta-alpha zinc fingers"/>
    <property type="match status" value="1"/>
</dbReference>
<dbReference type="InterPro" id="IPR059009">
    <property type="entry name" value="Znf_C2H2_17_1st"/>
</dbReference>
<keyword evidence="4" id="KW-1185">Reference proteome</keyword>
<dbReference type="KEGG" id="pbn:PADG_00124"/>
<dbReference type="HOGENOM" id="CLU_069865_0_0_1"/>
<reference evidence="3 4" key="1">
    <citation type="journal article" date="2011" name="PLoS Genet.">
        <title>Comparative genomic analysis of human fungal pathogens causing paracoccidioidomycosis.</title>
        <authorList>
            <person name="Desjardins C.A."/>
            <person name="Champion M.D."/>
            <person name="Holder J.W."/>
            <person name="Muszewska A."/>
            <person name="Goldberg J."/>
            <person name="Bailao A.M."/>
            <person name="Brigido M.M."/>
            <person name="Ferreira M.E."/>
            <person name="Garcia A.M."/>
            <person name="Grynberg M."/>
            <person name="Gujja S."/>
            <person name="Heiman D.I."/>
            <person name="Henn M.R."/>
            <person name="Kodira C.D."/>
            <person name="Leon-Narvaez H."/>
            <person name="Longo L.V."/>
            <person name="Ma L.J."/>
            <person name="Malavazi I."/>
            <person name="Matsuo A.L."/>
            <person name="Morais F.V."/>
            <person name="Pereira M."/>
            <person name="Rodriguez-Brito S."/>
            <person name="Sakthikumar S."/>
            <person name="Salem-Izacc S.M."/>
            <person name="Sykes S.M."/>
            <person name="Teixeira M.M."/>
            <person name="Vallejo M.C."/>
            <person name="Walter M.E."/>
            <person name="Yandava C."/>
            <person name="Young S."/>
            <person name="Zeng Q."/>
            <person name="Zucker J."/>
            <person name="Felipe M.S."/>
            <person name="Goldman G.H."/>
            <person name="Haas B.J."/>
            <person name="McEwen J.G."/>
            <person name="Nino-Vega G."/>
            <person name="Puccia R."/>
            <person name="San-Blas G."/>
            <person name="Soares C.M."/>
            <person name="Birren B.W."/>
            <person name="Cuomo C.A."/>
        </authorList>
    </citation>
    <scope>NUCLEOTIDE SEQUENCE [LARGE SCALE GENOMIC DNA]</scope>
    <source>
        <strain evidence="3 4">Pb18</strain>
    </source>
</reference>
<feature type="region of interest" description="Disordered" evidence="1">
    <location>
        <begin position="252"/>
        <end position="272"/>
    </location>
</feature>
<evidence type="ECO:0000313" key="3">
    <source>
        <dbReference type="EMBL" id="EEH43835.2"/>
    </source>
</evidence>
<dbReference type="GeneID" id="22580013"/>
<gene>
    <name evidence="3" type="ORF">PADG_00124</name>
</gene>
<dbReference type="OrthoDB" id="5305647at2759"/>
<organism evidence="3 4">
    <name type="scientific">Paracoccidioides brasiliensis (strain Pb18)</name>
    <dbReference type="NCBI Taxonomy" id="502780"/>
    <lineage>
        <taxon>Eukaryota</taxon>
        <taxon>Fungi</taxon>
        <taxon>Dikarya</taxon>
        <taxon>Ascomycota</taxon>
        <taxon>Pezizomycotina</taxon>
        <taxon>Eurotiomycetes</taxon>
        <taxon>Eurotiomycetidae</taxon>
        <taxon>Onygenales</taxon>
        <taxon>Ajellomycetaceae</taxon>
        <taxon>Paracoccidioides</taxon>
    </lineage>
</organism>
<name>C1FZT4_PARBD</name>
<accession>C1FZT4</accession>
<feature type="region of interest" description="Disordered" evidence="1">
    <location>
        <begin position="142"/>
        <end position="176"/>
    </location>
</feature>
<dbReference type="InParanoid" id="C1FZT4"/>